<organism evidence="9 10">
    <name type="scientific">Aquabacterium soli</name>
    <dbReference type="NCBI Taxonomy" id="2493092"/>
    <lineage>
        <taxon>Bacteria</taxon>
        <taxon>Pseudomonadati</taxon>
        <taxon>Pseudomonadota</taxon>
        <taxon>Betaproteobacteria</taxon>
        <taxon>Burkholderiales</taxon>
        <taxon>Aquabacterium</taxon>
    </lineage>
</organism>
<dbReference type="EMBL" id="RSED01000006">
    <property type="protein sequence ID" value="RRS04565.1"/>
    <property type="molecule type" value="Genomic_DNA"/>
</dbReference>
<keyword evidence="10" id="KW-1185">Reference proteome</keyword>
<protein>
    <submittedName>
        <fullName evidence="9">Polymerase</fullName>
    </submittedName>
</protein>
<evidence type="ECO:0000256" key="1">
    <source>
        <dbReference type="ARBA" id="ARBA00004141"/>
    </source>
</evidence>
<comment type="subcellular location">
    <subcellularLocation>
        <location evidence="1">Membrane</location>
        <topology evidence="1">Multi-pass membrane protein</topology>
    </subcellularLocation>
</comment>
<evidence type="ECO:0000259" key="8">
    <source>
        <dbReference type="Pfam" id="PF15864"/>
    </source>
</evidence>
<feature type="transmembrane region" description="Helical" evidence="5">
    <location>
        <begin position="45"/>
        <end position="65"/>
    </location>
</feature>
<feature type="domain" description="Protein glycosylation ligase" evidence="8">
    <location>
        <begin position="179"/>
        <end position="203"/>
    </location>
</feature>
<dbReference type="Pfam" id="PF15864">
    <property type="entry name" value="PglL_A"/>
    <property type="match status" value="1"/>
</dbReference>
<dbReference type="InterPro" id="IPR007016">
    <property type="entry name" value="O-antigen_ligase-rel_domated"/>
</dbReference>
<evidence type="ECO:0000256" key="5">
    <source>
        <dbReference type="SAM" id="Phobius"/>
    </source>
</evidence>
<keyword evidence="2 5" id="KW-0812">Transmembrane</keyword>
<evidence type="ECO:0000256" key="2">
    <source>
        <dbReference type="ARBA" id="ARBA00022692"/>
    </source>
</evidence>
<dbReference type="InterPro" id="IPR021797">
    <property type="entry name" value="Wzy_C_2"/>
</dbReference>
<gene>
    <name evidence="9" type="ORF">EIP75_09035</name>
</gene>
<accession>A0A426VCI7</accession>
<comment type="caution">
    <text evidence="9">The sequence shown here is derived from an EMBL/GenBank/DDBJ whole genome shotgun (WGS) entry which is preliminary data.</text>
</comment>
<dbReference type="PANTHER" id="PTHR37422">
    <property type="entry name" value="TEICHURONIC ACID BIOSYNTHESIS PROTEIN TUAE"/>
    <property type="match status" value="1"/>
</dbReference>
<evidence type="ECO:0000256" key="3">
    <source>
        <dbReference type="ARBA" id="ARBA00022989"/>
    </source>
</evidence>
<evidence type="ECO:0000313" key="10">
    <source>
        <dbReference type="Proteomes" id="UP000269265"/>
    </source>
</evidence>
<feature type="transmembrane region" description="Helical" evidence="5">
    <location>
        <begin position="77"/>
        <end position="98"/>
    </location>
</feature>
<dbReference type="InterPro" id="IPR031726">
    <property type="entry name" value="PglL_A"/>
</dbReference>
<dbReference type="Proteomes" id="UP000269265">
    <property type="component" value="Unassembled WGS sequence"/>
</dbReference>
<dbReference type="AlphaFoldDB" id="A0A426VCI7"/>
<dbReference type="RefSeq" id="WP_125242939.1">
    <property type="nucleotide sequence ID" value="NZ_RSED01000006.1"/>
</dbReference>
<dbReference type="Pfam" id="PF11846">
    <property type="entry name" value="Wzy_C_2"/>
    <property type="match status" value="1"/>
</dbReference>
<dbReference type="GO" id="GO:0016020">
    <property type="term" value="C:membrane"/>
    <property type="evidence" value="ECO:0007669"/>
    <property type="project" value="UniProtKB-SubCell"/>
</dbReference>
<evidence type="ECO:0000259" key="7">
    <source>
        <dbReference type="Pfam" id="PF11846"/>
    </source>
</evidence>
<evidence type="ECO:0000313" key="9">
    <source>
        <dbReference type="EMBL" id="RRS04565.1"/>
    </source>
</evidence>
<dbReference type="InterPro" id="IPR051533">
    <property type="entry name" value="WaaL-like"/>
</dbReference>
<keyword evidence="4 5" id="KW-0472">Membrane</keyword>
<feature type="transmembrane region" description="Helical" evidence="5">
    <location>
        <begin position="355"/>
        <end position="377"/>
    </location>
</feature>
<feature type="transmembrane region" description="Helical" evidence="5">
    <location>
        <begin position="448"/>
        <end position="467"/>
    </location>
</feature>
<proteinExistence type="predicted"/>
<feature type="domain" description="O-antigen ligase-related" evidence="6">
    <location>
        <begin position="217"/>
        <end position="363"/>
    </location>
</feature>
<sequence length="604" mass="66498">MTANPSTSQPSSMSGIRLLGFPLALVALLVPTLLAESDPPSITFYNQALGVFGWGLWMTALAWWIGHGDESRMKARGPVQGLSVVLWLCAGSALGSVWSTGLPLGMGLMAAGLALSAWLVMWTAWRAAHRIEVAELMDLVCAGLAWAGVVGVVLAVIQVFVPQLADGMFIAEPTTPGRAVGNLRQPNHFSTLLFWSACGAAWLGRRGRWPMEAAQIMVVLCIGAIVWTASRTGMLAMVLLMLWGWRDKGLPRSLRWLLLAAPLVYGAWWLGMSWWSHAGEGHVFAGESRLHDGSDISSSRFKIWANTLALIQQNPWTGVGWGEFNLAWTFSEFPQRPVAFFDHTHNVLLQWAVELGVPMALLLTALSAWGLWALWWPARENTDAVVPAAATIVSMAGLHSLLEYPLWYSYFLLPTAFVWGLGLAARARVQAEPVVPASARHDESPPTAWLHVALAALLVVGASWAAIDYQWAANIYAPRAGAGPLEERIQHGQKRLWFGYQADYADATGPDEGEPSRPPQAFRRTLHNLVDSRLMIAYARSLAENGRVDQARYVVQRLKEFNNPMGQQFLAVCRKPEVLKNSAGRPFQCDLPTGRYTWRQVLPR</sequence>
<feature type="transmembrane region" description="Helical" evidence="5">
    <location>
        <begin position="136"/>
        <end position="161"/>
    </location>
</feature>
<feature type="transmembrane region" description="Helical" evidence="5">
    <location>
        <begin position="216"/>
        <end position="244"/>
    </location>
</feature>
<feature type="transmembrane region" description="Helical" evidence="5">
    <location>
        <begin position="384"/>
        <end position="402"/>
    </location>
</feature>
<feature type="transmembrane region" description="Helical" evidence="5">
    <location>
        <begin position="256"/>
        <end position="275"/>
    </location>
</feature>
<feature type="transmembrane region" description="Helical" evidence="5">
    <location>
        <begin position="104"/>
        <end position="124"/>
    </location>
</feature>
<dbReference type="OrthoDB" id="4448at2"/>
<reference evidence="9 10" key="1">
    <citation type="submission" date="2018-12" db="EMBL/GenBank/DDBJ databases">
        <title>The whole draft genome of Aquabacterium sp. SJQ9.</title>
        <authorList>
            <person name="Sun L."/>
            <person name="Gao X."/>
            <person name="Chen W."/>
            <person name="Huang K."/>
        </authorList>
    </citation>
    <scope>NUCLEOTIDE SEQUENCE [LARGE SCALE GENOMIC DNA]</scope>
    <source>
        <strain evidence="9 10">SJQ9</strain>
    </source>
</reference>
<name>A0A426VCI7_9BURK</name>
<evidence type="ECO:0000256" key="4">
    <source>
        <dbReference type="ARBA" id="ARBA00023136"/>
    </source>
</evidence>
<keyword evidence="3 5" id="KW-1133">Transmembrane helix</keyword>
<evidence type="ECO:0000259" key="6">
    <source>
        <dbReference type="Pfam" id="PF04932"/>
    </source>
</evidence>
<dbReference type="Pfam" id="PF04932">
    <property type="entry name" value="Wzy_C"/>
    <property type="match status" value="1"/>
</dbReference>
<dbReference type="PANTHER" id="PTHR37422:SF21">
    <property type="entry name" value="EXOQ-LIKE PROTEIN"/>
    <property type="match status" value="1"/>
</dbReference>
<feature type="domain" description="Virulence factor membrane-bound polymerase C-terminal" evidence="7">
    <location>
        <begin position="389"/>
        <end position="558"/>
    </location>
</feature>